<evidence type="ECO:0000256" key="5">
    <source>
        <dbReference type="ARBA" id="ARBA00022989"/>
    </source>
</evidence>
<dbReference type="SUPFAM" id="SSF161098">
    <property type="entry name" value="MetI-like"/>
    <property type="match status" value="1"/>
</dbReference>
<dbReference type="CDD" id="cd06261">
    <property type="entry name" value="TM_PBP2"/>
    <property type="match status" value="1"/>
</dbReference>
<sequence>MTETHTTGTRPARPAVVPRTRSRLLPPLLGVVALLVVWQTATWLFAVPAWMLPSPSRIVVEAVAVAPDLGDDLLATTWLTVLGFAIGAVLGLLVAALLHLVDPLKQAVYPLLIVSQNVPTIALAPLLVIWFGFGLTPKIVVIVLVCFFPVAVAAMDGLRAADPVALDYLRMSGADRGQVFRLLEVPGSLPTVFSGLKIAATYAVMGAVVAEWVGSDRGLGHYMLLQKSAFRADRMFVSIAVIIALSLLLFGLIALLERRLTRWRPRRER</sequence>
<evidence type="ECO:0000256" key="4">
    <source>
        <dbReference type="ARBA" id="ARBA00022692"/>
    </source>
</evidence>
<feature type="transmembrane region" description="Helical" evidence="7">
    <location>
        <begin position="108"/>
        <end position="133"/>
    </location>
</feature>
<dbReference type="GO" id="GO:0055085">
    <property type="term" value="P:transmembrane transport"/>
    <property type="evidence" value="ECO:0007669"/>
    <property type="project" value="InterPro"/>
</dbReference>
<dbReference type="AlphaFoldDB" id="A0A512PB53"/>
<comment type="caution">
    <text evidence="9">The sequence shown here is derived from an EMBL/GenBank/DDBJ whole genome shotgun (WGS) entry which is preliminary data.</text>
</comment>
<comment type="similarity">
    <text evidence="7">Belongs to the binding-protein-dependent transport system permease family.</text>
</comment>
<name>A0A512PB53_9CELL</name>
<proteinExistence type="inferred from homology"/>
<feature type="domain" description="ABC transmembrane type-1" evidence="8">
    <location>
        <begin position="73"/>
        <end position="254"/>
    </location>
</feature>
<dbReference type="PANTHER" id="PTHR30151:SF20">
    <property type="entry name" value="ABC TRANSPORTER PERMEASE PROTEIN HI_0355-RELATED"/>
    <property type="match status" value="1"/>
</dbReference>
<dbReference type="GO" id="GO:0005886">
    <property type="term" value="C:plasma membrane"/>
    <property type="evidence" value="ECO:0007669"/>
    <property type="project" value="UniProtKB-SubCell"/>
</dbReference>
<dbReference type="Gene3D" id="1.10.3720.10">
    <property type="entry name" value="MetI-like"/>
    <property type="match status" value="1"/>
</dbReference>
<dbReference type="OrthoDB" id="7274389at2"/>
<keyword evidence="5 7" id="KW-1133">Transmembrane helix</keyword>
<dbReference type="InterPro" id="IPR035906">
    <property type="entry name" value="MetI-like_sf"/>
</dbReference>
<dbReference type="InterPro" id="IPR000515">
    <property type="entry name" value="MetI-like"/>
</dbReference>
<evidence type="ECO:0000256" key="1">
    <source>
        <dbReference type="ARBA" id="ARBA00004651"/>
    </source>
</evidence>
<feature type="transmembrane region" description="Helical" evidence="7">
    <location>
        <begin position="198"/>
        <end position="215"/>
    </location>
</feature>
<feature type="transmembrane region" description="Helical" evidence="7">
    <location>
        <begin position="235"/>
        <end position="256"/>
    </location>
</feature>
<keyword evidence="3" id="KW-1003">Cell membrane</keyword>
<evidence type="ECO:0000313" key="10">
    <source>
        <dbReference type="Proteomes" id="UP000321798"/>
    </source>
</evidence>
<accession>A0A512PB53</accession>
<dbReference type="PANTHER" id="PTHR30151">
    <property type="entry name" value="ALKANE SULFONATE ABC TRANSPORTER-RELATED, MEMBRANE SUBUNIT"/>
    <property type="match status" value="1"/>
</dbReference>
<keyword evidence="4 7" id="KW-0812">Transmembrane</keyword>
<keyword evidence="6 7" id="KW-0472">Membrane</keyword>
<feature type="transmembrane region" description="Helical" evidence="7">
    <location>
        <begin position="78"/>
        <end position="101"/>
    </location>
</feature>
<feature type="transmembrane region" description="Helical" evidence="7">
    <location>
        <begin position="28"/>
        <end position="51"/>
    </location>
</feature>
<gene>
    <name evidence="9" type="ORF">CSO01_11550</name>
</gene>
<evidence type="ECO:0000256" key="6">
    <source>
        <dbReference type="ARBA" id="ARBA00023136"/>
    </source>
</evidence>
<organism evidence="9 10">
    <name type="scientific">Cellulomonas soli</name>
    <dbReference type="NCBI Taxonomy" id="931535"/>
    <lineage>
        <taxon>Bacteria</taxon>
        <taxon>Bacillati</taxon>
        <taxon>Actinomycetota</taxon>
        <taxon>Actinomycetes</taxon>
        <taxon>Micrococcales</taxon>
        <taxon>Cellulomonadaceae</taxon>
        <taxon>Cellulomonas</taxon>
    </lineage>
</organism>
<protein>
    <submittedName>
        <fullName evidence="9">Nitrate ABC transporter permease</fullName>
    </submittedName>
</protein>
<dbReference type="Proteomes" id="UP000321798">
    <property type="component" value="Unassembled WGS sequence"/>
</dbReference>
<dbReference type="RefSeq" id="WP_146952187.1">
    <property type="nucleotide sequence ID" value="NZ_BAABBJ010000009.1"/>
</dbReference>
<evidence type="ECO:0000256" key="2">
    <source>
        <dbReference type="ARBA" id="ARBA00022448"/>
    </source>
</evidence>
<feature type="transmembrane region" description="Helical" evidence="7">
    <location>
        <begin position="139"/>
        <end position="161"/>
    </location>
</feature>
<dbReference type="Pfam" id="PF00528">
    <property type="entry name" value="BPD_transp_1"/>
    <property type="match status" value="1"/>
</dbReference>
<comment type="subcellular location">
    <subcellularLocation>
        <location evidence="1 7">Cell membrane</location>
        <topology evidence="1 7">Multi-pass membrane protein</topology>
    </subcellularLocation>
</comment>
<evidence type="ECO:0000313" key="9">
    <source>
        <dbReference type="EMBL" id="GEP68440.1"/>
    </source>
</evidence>
<evidence type="ECO:0000256" key="7">
    <source>
        <dbReference type="RuleBase" id="RU363032"/>
    </source>
</evidence>
<dbReference type="EMBL" id="BKAL01000003">
    <property type="protein sequence ID" value="GEP68440.1"/>
    <property type="molecule type" value="Genomic_DNA"/>
</dbReference>
<dbReference type="PROSITE" id="PS50928">
    <property type="entry name" value="ABC_TM1"/>
    <property type="match status" value="1"/>
</dbReference>
<evidence type="ECO:0000256" key="3">
    <source>
        <dbReference type="ARBA" id="ARBA00022475"/>
    </source>
</evidence>
<keyword evidence="2 7" id="KW-0813">Transport</keyword>
<keyword evidence="10" id="KW-1185">Reference proteome</keyword>
<evidence type="ECO:0000259" key="8">
    <source>
        <dbReference type="PROSITE" id="PS50928"/>
    </source>
</evidence>
<reference evidence="9 10" key="1">
    <citation type="submission" date="2019-07" db="EMBL/GenBank/DDBJ databases">
        <title>Whole genome shotgun sequence of Cellulomonas soli NBRC 109434.</title>
        <authorList>
            <person name="Hosoyama A."/>
            <person name="Uohara A."/>
            <person name="Ohji S."/>
            <person name="Ichikawa N."/>
        </authorList>
    </citation>
    <scope>NUCLEOTIDE SEQUENCE [LARGE SCALE GENOMIC DNA]</scope>
    <source>
        <strain evidence="9 10">NBRC 109434</strain>
    </source>
</reference>